<dbReference type="InterPro" id="IPR036412">
    <property type="entry name" value="HAD-like_sf"/>
</dbReference>
<sequence length="274" mass="30542">MKKRLSDLVIISDVDGTLLPDNGIIPPRNLQALERFTKAGGRFALATGRLVSSITYFFDQIPMINAPCILFNGGAVYDYKTQTLVYSNTLPQTFKTYLLVIMQQFPEIAVVPMTLKHMYAVAHGELFRGYSRERNVPVEDGKLEELSGEFFKVNLAMPPQKMPEVFQFVSSQGWTDVEFVSSSEFFLEMIPKGTSKGNGVLAFCEKCKVPLENVVVIGDYYNDVPMLKCGAFPVTVANAPQQIKEICQLVVGSCDDGALADLVEYLEKKYTCLE</sequence>
<dbReference type="RefSeq" id="WP_262394164.1">
    <property type="nucleotide sequence ID" value="NZ_JACRTD010000001.1"/>
</dbReference>
<dbReference type="InterPro" id="IPR000150">
    <property type="entry name" value="Cof"/>
</dbReference>
<proteinExistence type="predicted"/>
<comment type="caution">
    <text evidence="1">The sequence shown here is derived from an EMBL/GenBank/DDBJ whole genome shotgun (WGS) entry which is preliminary data.</text>
</comment>
<dbReference type="NCBIfam" id="TIGR01484">
    <property type="entry name" value="HAD-SF-IIB"/>
    <property type="match status" value="1"/>
</dbReference>
<dbReference type="EMBL" id="JACRTD010000001">
    <property type="protein sequence ID" value="MBC8584341.1"/>
    <property type="molecule type" value="Genomic_DNA"/>
</dbReference>
<dbReference type="InterPro" id="IPR023214">
    <property type="entry name" value="HAD_sf"/>
</dbReference>
<dbReference type="SUPFAM" id="SSF56784">
    <property type="entry name" value="HAD-like"/>
    <property type="match status" value="1"/>
</dbReference>
<keyword evidence="1" id="KW-0378">Hydrolase</keyword>
<dbReference type="GO" id="GO:0000287">
    <property type="term" value="F:magnesium ion binding"/>
    <property type="evidence" value="ECO:0007669"/>
    <property type="project" value="TreeGrafter"/>
</dbReference>
<dbReference type="Gene3D" id="3.30.1240.10">
    <property type="match status" value="1"/>
</dbReference>
<dbReference type="Pfam" id="PF08282">
    <property type="entry name" value="Hydrolase_3"/>
    <property type="match status" value="1"/>
</dbReference>
<dbReference type="Proteomes" id="UP000623678">
    <property type="component" value="Unassembled WGS sequence"/>
</dbReference>
<dbReference type="PANTHER" id="PTHR10000:SF8">
    <property type="entry name" value="HAD SUPERFAMILY HYDROLASE-LIKE, TYPE 3"/>
    <property type="match status" value="1"/>
</dbReference>
<reference evidence="1" key="1">
    <citation type="submission" date="2020-08" db="EMBL/GenBank/DDBJ databases">
        <title>Genome public.</title>
        <authorList>
            <person name="Liu C."/>
            <person name="Sun Q."/>
        </authorList>
    </citation>
    <scope>NUCLEOTIDE SEQUENCE</scope>
    <source>
        <strain evidence="1">NSJ-64</strain>
    </source>
</reference>
<gene>
    <name evidence="1" type="ORF">H8705_01930</name>
</gene>
<dbReference type="AlphaFoldDB" id="A0A926IGK2"/>
<dbReference type="GO" id="GO:0005829">
    <property type="term" value="C:cytosol"/>
    <property type="evidence" value="ECO:0007669"/>
    <property type="project" value="TreeGrafter"/>
</dbReference>
<organism evidence="1 2">
    <name type="scientific">Youxingia wuxianensis</name>
    <dbReference type="NCBI Taxonomy" id="2763678"/>
    <lineage>
        <taxon>Bacteria</taxon>
        <taxon>Bacillati</taxon>
        <taxon>Bacillota</taxon>
        <taxon>Clostridia</taxon>
        <taxon>Eubacteriales</taxon>
        <taxon>Oscillospiraceae</taxon>
        <taxon>Youxingia</taxon>
    </lineage>
</organism>
<dbReference type="PANTHER" id="PTHR10000">
    <property type="entry name" value="PHOSPHOSERINE PHOSPHATASE"/>
    <property type="match status" value="1"/>
</dbReference>
<name>A0A926IGK2_9FIRM</name>
<protein>
    <submittedName>
        <fullName evidence="1">HAD family hydrolase</fullName>
    </submittedName>
</protein>
<dbReference type="InterPro" id="IPR006379">
    <property type="entry name" value="HAD-SF_hydro_IIB"/>
</dbReference>
<dbReference type="NCBIfam" id="TIGR00099">
    <property type="entry name" value="Cof-subfamily"/>
    <property type="match status" value="1"/>
</dbReference>
<accession>A0A926IGK2</accession>
<dbReference type="GO" id="GO:0016791">
    <property type="term" value="F:phosphatase activity"/>
    <property type="evidence" value="ECO:0007669"/>
    <property type="project" value="UniProtKB-ARBA"/>
</dbReference>
<dbReference type="Gene3D" id="3.40.50.1000">
    <property type="entry name" value="HAD superfamily/HAD-like"/>
    <property type="match status" value="1"/>
</dbReference>
<evidence type="ECO:0000313" key="1">
    <source>
        <dbReference type="EMBL" id="MBC8584341.1"/>
    </source>
</evidence>
<keyword evidence="2" id="KW-1185">Reference proteome</keyword>
<evidence type="ECO:0000313" key="2">
    <source>
        <dbReference type="Proteomes" id="UP000623678"/>
    </source>
</evidence>